<dbReference type="InterPro" id="IPR010496">
    <property type="entry name" value="AL/BT2_dom"/>
</dbReference>
<evidence type="ECO:0000313" key="3">
    <source>
        <dbReference type="Proteomes" id="UP000184609"/>
    </source>
</evidence>
<protein>
    <recommendedName>
        <fullName evidence="1">3-keto-alpha-glucoside-1,2-lyase/3-keto-2-hydroxy-glucal hydratase domain-containing protein</fullName>
    </recommendedName>
</protein>
<gene>
    <name evidence="2" type="ORF">SAMN04488108_3298</name>
</gene>
<feature type="domain" description="3-keto-alpha-glucoside-1,2-lyase/3-keto-2-hydroxy-glucal hydratase" evidence="1">
    <location>
        <begin position="37"/>
        <end position="267"/>
    </location>
</feature>
<dbReference type="GO" id="GO:0016787">
    <property type="term" value="F:hydrolase activity"/>
    <property type="evidence" value="ECO:0007669"/>
    <property type="project" value="InterPro"/>
</dbReference>
<dbReference type="Gene3D" id="2.60.120.560">
    <property type="entry name" value="Exo-inulinase, domain 1"/>
    <property type="match status" value="1"/>
</dbReference>
<reference evidence="3" key="1">
    <citation type="submission" date="2016-12" db="EMBL/GenBank/DDBJ databases">
        <authorList>
            <person name="Varghese N."/>
            <person name="Submissions S."/>
        </authorList>
    </citation>
    <scope>NUCLEOTIDE SEQUENCE [LARGE SCALE GENOMIC DNA]</scope>
    <source>
        <strain evidence="3">DSM 25035</strain>
    </source>
</reference>
<evidence type="ECO:0000259" key="1">
    <source>
        <dbReference type="Pfam" id="PF06439"/>
    </source>
</evidence>
<dbReference type="Pfam" id="PF06439">
    <property type="entry name" value="3keto-disac_hyd"/>
    <property type="match status" value="1"/>
</dbReference>
<dbReference type="STRING" id="1073327.SAMN04488108_3298"/>
<name>A0A1M7ZH33_9BACT</name>
<dbReference type="OrthoDB" id="9787527at2"/>
<dbReference type="EMBL" id="FRXN01000005">
    <property type="protein sequence ID" value="SHO64211.1"/>
    <property type="molecule type" value="Genomic_DNA"/>
</dbReference>
<sequence>MKKSNLLPILCSVLILQFCQKKEVENQEVVSEPVQEEWVELFNGKDLTGWIPKIHHHETGDNFANTFRVVDGMIEVNYDGYDKFENRFGHLFYEKPFSSYQLTWMYRFTDQFMEDAPSYTYRNSGVMFHSQAPETILKEQDWPISVEWQMYAQEEEGVPRPTGNMCSPGTDVEFEGKIDPRHCINSSGPTFQWNEWVKADLIVYKDSIVHHLVNGDTVLTYKFPQIGGGTANRFDPAIKVDGTPLKSGYIGLQSEGQGVLFKDIKIKELK</sequence>
<evidence type="ECO:0000313" key="2">
    <source>
        <dbReference type="EMBL" id="SHO64211.1"/>
    </source>
</evidence>
<keyword evidence="3" id="KW-1185">Reference proteome</keyword>
<proteinExistence type="predicted"/>
<dbReference type="Proteomes" id="UP000184609">
    <property type="component" value="Unassembled WGS sequence"/>
</dbReference>
<dbReference type="RefSeq" id="WP_073572921.1">
    <property type="nucleotide sequence ID" value="NZ_FRXN01000005.1"/>
</dbReference>
<accession>A0A1M7ZH33</accession>
<organism evidence="2 3">
    <name type="scientific">Algoriphagus zhangzhouensis</name>
    <dbReference type="NCBI Taxonomy" id="1073327"/>
    <lineage>
        <taxon>Bacteria</taxon>
        <taxon>Pseudomonadati</taxon>
        <taxon>Bacteroidota</taxon>
        <taxon>Cytophagia</taxon>
        <taxon>Cytophagales</taxon>
        <taxon>Cyclobacteriaceae</taxon>
        <taxon>Algoriphagus</taxon>
    </lineage>
</organism>
<dbReference type="AlphaFoldDB" id="A0A1M7ZH33"/>